<protein>
    <submittedName>
        <fullName evidence="2">Uncharacterized protein</fullName>
    </submittedName>
</protein>
<evidence type="ECO:0000313" key="3">
    <source>
        <dbReference type="Proteomes" id="UP001319104"/>
    </source>
</evidence>
<comment type="caution">
    <text evidence="2">The sequence shown here is derived from an EMBL/GenBank/DDBJ whole genome shotgun (WGS) entry which is preliminary data.</text>
</comment>
<gene>
    <name evidence="2" type="ORF">KI659_07625</name>
</gene>
<name>A0AAP2G1B5_9BACT</name>
<dbReference type="RefSeq" id="WP_213944757.1">
    <property type="nucleotide sequence ID" value="NZ_JAHCMY010000003.1"/>
</dbReference>
<dbReference type="Proteomes" id="UP001319104">
    <property type="component" value="Unassembled WGS sequence"/>
</dbReference>
<evidence type="ECO:0000256" key="1">
    <source>
        <dbReference type="SAM" id="MobiDB-lite"/>
    </source>
</evidence>
<dbReference type="AlphaFoldDB" id="A0AAP2G1B5"/>
<evidence type="ECO:0000313" key="2">
    <source>
        <dbReference type="EMBL" id="MBS9523882.1"/>
    </source>
</evidence>
<feature type="region of interest" description="Disordered" evidence="1">
    <location>
        <begin position="1"/>
        <end position="46"/>
    </location>
</feature>
<dbReference type="EMBL" id="JAHCMY010000003">
    <property type="protein sequence ID" value="MBS9523882.1"/>
    <property type="molecule type" value="Genomic_DNA"/>
</dbReference>
<feature type="compositionally biased region" description="Basic and acidic residues" evidence="1">
    <location>
        <begin position="15"/>
        <end position="32"/>
    </location>
</feature>
<reference evidence="2 3" key="1">
    <citation type="submission" date="2021-05" db="EMBL/GenBank/DDBJ databases">
        <authorList>
            <person name="Zhang Z.D."/>
            <person name="Osman G."/>
        </authorList>
    </citation>
    <scope>NUCLEOTIDE SEQUENCE [LARGE SCALE GENOMIC DNA]</scope>
    <source>
        <strain evidence="2 3">KCTC 32217</strain>
    </source>
</reference>
<sequence>MKYICTIKPSSPHTPSEERSSREGYENRDDRLPQPGKMATIRLLML</sequence>
<organism evidence="2 3">
    <name type="scientific">Litoribacter ruber</name>
    <dbReference type="NCBI Taxonomy" id="702568"/>
    <lineage>
        <taxon>Bacteria</taxon>
        <taxon>Pseudomonadati</taxon>
        <taxon>Bacteroidota</taxon>
        <taxon>Cytophagia</taxon>
        <taxon>Cytophagales</taxon>
        <taxon>Cyclobacteriaceae</taxon>
        <taxon>Litoribacter</taxon>
    </lineage>
</organism>
<accession>A0AAP2G1B5</accession>
<proteinExistence type="predicted"/>
<keyword evidence="3" id="KW-1185">Reference proteome</keyword>